<keyword evidence="1" id="KW-1133">Transmembrane helix</keyword>
<dbReference type="EMBL" id="SADV01000003">
    <property type="protein sequence ID" value="TQR37097.1"/>
    <property type="molecule type" value="Genomic_DNA"/>
</dbReference>
<protein>
    <submittedName>
        <fullName evidence="2">Uncharacterized protein</fullName>
    </submittedName>
</protein>
<evidence type="ECO:0000256" key="1">
    <source>
        <dbReference type="SAM" id="Phobius"/>
    </source>
</evidence>
<organism evidence="2 3">
    <name type="scientific">Lysinibacillus sphaericus</name>
    <name type="common">Bacillus sphaericus</name>
    <dbReference type="NCBI Taxonomy" id="1421"/>
    <lineage>
        <taxon>Bacteria</taxon>
        <taxon>Bacillati</taxon>
        <taxon>Bacillota</taxon>
        <taxon>Bacilli</taxon>
        <taxon>Bacillales</taxon>
        <taxon>Bacillaceae</taxon>
        <taxon>Lysinibacillus</taxon>
    </lineage>
</organism>
<dbReference type="AlphaFoldDB" id="A0A544UTC4"/>
<dbReference type="InterPro" id="IPR046664">
    <property type="entry name" value="DUF6773"/>
</dbReference>
<gene>
    <name evidence="2" type="ORF">C7Y47_05220</name>
</gene>
<feature type="transmembrane region" description="Helical" evidence="1">
    <location>
        <begin position="122"/>
        <end position="152"/>
    </location>
</feature>
<feature type="transmembrane region" description="Helical" evidence="1">
    <location>
        <begin position="20"/>
        <end position="41"/>
    </location>
</feature>
<dbReference type="OrthoDB" id="2656129at2"/>
<feature type="transmembrane region" description="Helical" evidence="1">
    <location>
        <begin position="92"/>
        <end position="116"/>
    </location>
</feature>
<dbReference type="Proteomes" id="UP000317944">
    <property type="component" value="Unassembled WGS sequence"/>
</dbReference>
<keyword evidence="1" id="KW-0812">Transmembrane</keyword>
<proteinExistence type="predicted"/>
<evidence type="ECO:0000313" key="2">
    <source>
        <dbReference type="EMBL" id="TQR37097.1"/>
    </source>
</evidence>
<comment type="caution">
    <text evidence="2">The sequence shown here is derived from an EMBL/GenBank/DDBJ whole genome shotgun (WGS) entry which is preliminary data.</text>
</comment>
<name>A0A544UTC4_LYSSH</name>
<feature type="transmembrane region" description="Helical" evidence="1">
    <location>
        <begin position="53"/>
        <end position="72"/>
    </location>
</feature>
<keyword evidence="1" id="KW-0472">Membrane</keyword>
<reference evidence="2 3" key="1">
    <citation type="submission" date="2018-03" db="EMBL/GenBank/DDBJ databases">
        <title>Aerobic endospore-forming bacteria genome sequencing and assembly.</title>
        <authorList>
            <person name="Cavalcante D.A."/>
            <person name="Driks A."/>
            <person name="Putonti C."/>
            <person name="De-Souza M.T."/>
        </authorList>
    </citation>
    <scope>NUCLEOTIDE SEQUENCE [LARGE SCALE GENOMIC DNA]</scope>
    <source>
        <strain evidence="2 3">SDF0037</strain>
    </source>
</reference>
<sequence>MFWKSKHVDERIKNQQNKIYKEIFFFVIVICLISILIKFITEGVSSENVFTERLIILFSAVYYCGRAAYLGIFTDEVEIHDSTSKFKLSTKFIIFGVAIGMIIAIIMGINSAFNYAESTPQAIYFFFLVFFVSLLLYSTFIAGILLLFYGLAKKKSDRVIQRMLEDEDSGDQCEKHTLKNGSN</sequence>
<dbReference type="RefSeq" id="WP_142507791.1">
    <property type="nucleotide sequence ID" value="NZ_SADV01000003.1"/>
</dbReference>
<accession>A0A544UTC4</accession>
<evidence type="ECO:0000313" key="3">
    <source>
        <dbReference type="Proteomes" id="UP000317944"/>
    </source>
</evidence>
<dbReference type="Pfam" id="PF20563">
    <property type="entry name" value="DUF6773"/>
    <property type="match status" value="1"/>
</dbReference>